<dbReference type="Proteomes" id="UP000253314">
    <property type="component" value="Unassembled WGS sequence"/>
</dbReference>
<dbReference type="AlphaFoldDB" id="A0A366XUC6"/>
<gene>
    <name evidence="1" type="ORF">DS031_12325</name>
</gene>
<dbReference type="OrthoDB" id="2695555at2"/>
<comment type="caution">
    <text evidence="1">The sequence shown here is derived from an EMBL/GenBank/DDBJ whole genome shotgun (WGS) entry which is preliminary data.</text>
</comment>
<organism evidence="1 2">
    <name type="scientific">Bacillus taeanensis</name>
    <dbReference type="NCBI Taxonomy" id="273032"/>
    <lineage>
        <taxon>Bacteria</taxon>
        <taxon>Bacillati</taxon>
        <taxon>Bacillota</taxon>
        <taxon>Bacilli</taxon>
        <taxon>Bacillales</taxon>
        <taxon>Bacillaceae</taxon>
        <taxon>Bacillus</taxon>
    </lineage>
</organism>
<dbReference type="InterPro" id="IPR020314">
    <property type="entry name" value="Uncharacterised_YpzA"/>
</dbReference>
<evidence type="ECO:0000313" key="2">
    <source>
        <dbReference type="Proteomes" id="UP000253314"/>
    </source>
</evidence>
<sequence>MSEPYNDIKQVEMTVKTAQKMVGYATMSMDPDQLKDATNALNQAKTQYQEALANQTGVDQQLFQQSAEILRECETQLSGAKNE</sequence>
<dbReference type="RefSeq" id="WP_113806375.1">
    <property type="nucleotide sequence ID" value="NZ_QOCW01000012.1"/>
</dbReference>
<reference evidence="1 2" key="1">
    <citation type="submission" date="2018-07" db="EMBL/GenBank/DDBJ databases">
        <title>Lottiidibacillus patelloidae gen. nov., sp. nov., isolated from the intestinal tract of a marine limpet and the reclassification of B. taeanensis BH030017T, B. algicola KMM 3737T and B. hwajinpoensis SW-72T as genus Lottiidibacillus.</title>
        <authorList>
            <person name="Liu R."/>
            <person name="Huang Z."/>
        </authorList>
    </citation>
    <scope>NUCLEOTIDE SEQUENCE [LARGE SCALE GENOMIC DNA]</scope>
    <source>
        <strain evidence="1 2">BH030017</strain>
    </source>
</reference>
<keyword evidence="2" id="KW-1185">Reference proteome</keyword>
<name>A0A366XUC6_9BACI</name>
<protein>
    <submittedName>
        <fullName evidence="1">DUF2564 domain-containing protein</fullName>
    </submittedName>
</protein>
<proteinExistence type="predicted"/>
<accession>A0A366XUC6</accession>
<dbReference type="EMBL" id="QOCW01000012">
    <property type="protein sequence ID" value="RBW69168.1"/>
    <property type="molecule type" value="Genomic_DNA"/>
</dbReference>
<dbReference type="Pfam" id="PF10819">
    <property type="entry name" value="DUF2564"/>
    <property type="match status" value="1"/>
</dbReference>
<evidence type="ECO:0000313" key="1">
    <source>
        <dbReference type="EMBL" id="RBW69168.1"/>
    </source>
</evidence>